<feature type="transmembrane region" description="Helical" evidence="6">
    <location>
        <begin position="403"/>
        <end position="431"/>
    </location>
</feature>
<comment type="subcellular location">
    <subcellularLocation>
        <location evidence="1">Membrane</location>
        <topology evidence="1">Multi-pass membrane protein</topology>
    </subcellularLocation>
</comment>
<dbReference type="Pfam" id="PF01098">
    <property type="entry name" value="FTSW_RODA_SPOVE"/>
    <property type="match status" value="2"/>
</dbReference>
<comment type="caution">
    <text evidence="7">The sequence shown here is derived from an EMBL/GenBank/DDBJ whole genome shotgun (WGS) entry which is preliminary data.</text>
</comment>
<evidence type="ECO:0000256" key="3">
    <source>
        <dbReference type="ARBA" id="ARBA00022960"/>
    </source>
</evidence>
<dbReference type="Proteomes" id="UP000808349">
    <property type="component" value="Unassembled WGS sequence"/>
</dbReference>
<dbReference type="GO" id="GO:0032153">
    <property type="term" value="C:cell division site"/>
    <property type="evidence" value="ECO:0007669"/>
    <property type="project" value="TreeGrafter"/>
</dbReference>
<accession>A0A9D7XCB1</accession>
<keyword evidence="4 6" id="KW-1133">Transmembrane helix</keyword>
<feature type="transmembrane region" description="Helical" evidence="6">
    <location>
        <begin position="254"/>
        <end position="269"/>
    </location>
</feature>
<evidence type="ECO:0000256" key="1">
    <source>
        <dbReference type="ARBA" id="ARBA00004141"/>
    </source>
</evidence>
<evidence type="ECO:0000313" key="8">
    <source>
        <dbReference type="Proteomes" id="UP000808349"/>
    </source>
</evidence>
<keyword evidence="5 6" id="KW-0472">Membrane</keyword>
<feature type="transmembrane region" description="Helical" evidence="6">
    <location>
        <begin position="12"/>
        <end position="32"/>
    </location>
</feature>
<dbReference type="PANTHER" id="PTHR30474:SF1">
    <property type="entry name" value="PEPTIDOGLYCAN GLYCOSYLTRANSFERASE MRDB"/>
    <property type="match status" value="1"/>
</dbReference>
<feature type="transmembrane region" description="Helical" evidence="6">
    <location>
        <begin position="231"/>
        <end position="248"/>
    </location>
</feature>
<dbReference type="PANTHER" id="PTHR30474">
    <property type="entry name" value="CELL CYCLE PROTEIN"/>
    <property type="match status" value="1"/>
</dbReference>
<evidence type="ECO:0000256" key="4">
    <source>
        <dbReference type="ARBA" id="ARBA00022989"/>
    </source>
</evidence>
<reference evidence="7 8" key="1">
    <citation type="submission" date="2020-10" db="EMBL/GenBank/DDBJ databases">
        <title>Connecting structure to function with the recovery of over 1000 high-quality activated sludge metagenome-assembled genomes encoding full-length rRNA genes using long-read sequencing.</title>
        <authorList>
            <person name="Singleton C.M."/>
            <person name="Petriglieri F."/>
            <person name="Kristensen J.M."/>
            <person name="Kirkegaard R.H."/>
            <person name="Michaelsen T.Y."/>
            <person name="Andersen M.H."/>
            <person name="Karst S.M."/>
            <person name="Dueholm M.S."/>
            <person name="Nielsen P.H."/>
            <person name="Albertsen M."/>
        </authorList>
    </citation>
    <scope>NUCLEOTIDE SEQUENCE [LARGE SCALE GENOMIC DNA]</scope>
    <source>
        <strain evidence="7">Ribe_18-Q3-R11-54_BAT3C.373</strain>
    </source>
</reference>
<proteinExistence type="predicted"/>
<dbReference type="GO" id="GO:0051301">
    <property type="term" value="P:cell division"/>
    <property type="evidence" value="ECO:0007669"/>
    <property type="project" value="InterPro"/>
</dbReference>
<feature type="transmembrane region" description="Helical" evidence="6">
    <location>
        <begin position="167"/>
        <end position="198"/>
    </location>
</feature>
<sequence length="461" mass="52089">MYNSNRKSGYDWIIIGIYISLLIIGWFAIYAATYSYNVEVDFLDASVPITKQTIYVVVAVSVFLSSLYINSKFWHTFAYIFYGIGIFLLFLVLIFGSEIKGAKAWFVFGGFSFQPAEIAKFGTALALSSFLSYFKVNLKTTSYLWISVFIIFTPIFFILLQPDAGSALTFFSFFILLFIEGFSPLFYLAFILCIIVFITTFIFPLIFVIFSLLVLAIIFSWFYFKSFKFQWPLLIISVITILTVFILYNQILGLSLAIGALLLSLILLWKGRQEKLVFIMPIGIIGLCLFAISSIKLFEGLEAHQQERIKVWLKPEECDPRGSLYNVLQSKVAIGSGGFFGRGFMNGNMTKLKFVPEQSTDFIFSTIGEEQGFVGSSIVILLYILLIWRILQRSEQESNKFISHFGICLAGLIFIHVLINIGMTLGLMPIIGIPLPFISKGGSSLIGFSLMLGVFIRMQTK</sequence>
<feature type="transmembrane region" description="Helical" evidence="6">
    <location>
        <begin position="142"/>
        <end position="160"/>
    </location>
</feature>
<evidence type="ECO:0000256" key="2">
    <source>
        <dbReference type="ARBA" id="ARBA00022692"/>
    </source>
</evidence>
<feature type="transmembrane region" description="Helical" evidence="6">
    <location>
        <begin position="77"/>
        <end position="97"/>
    </location>
</feature>
<evidence type="ECO:0000256" key="6">
    <source>
        <dbReference type="SAM" id="Phobius"/>
    </source>
</evidence>
<feature type="transmembrane region" description="Helical" evidence="6">
    <location>
        <begin position="437"/>
        <end position="456"/>
    </location>
</feature>
<dbReference type="EMBL" id="JADKFW010000004">
    <property type="protein sequence ID" value="MBK9716574.1"/>
    <property type="molecule type" value="Genomic_DNA"/>
</dbReference>
<evidence type="ECO:0000313" key="7">
    <source>
        <dbReference type="EMBL" id="MBK9716574.1"/>
    </source>
</evidence>
<keyword evidence="2 6" id="KW-0812">Transmembrane</keyword>
<dbReference type="InterPro" id="IPR001182">
    <property type="entry name" value="FtsW/RodA"/>
</dbReference>
<protein>
    <submittedName>
        <fullName evidence="7">Rod shape-determining protein RodA</fullName>
    </submittedName>
</protein>
<dbReference type="AlphaFoldDB" id="A0A9D7XCB1"/>
<name>A0A9D7XCB1_9BACT</name>
<dbReference type="NCBIfam" id="NF037961">
    <property type="entry name" value="RodA_shape"/>
    <property type="match status" value="2"/>
</dbReference>
<dbReference type="GO" id="GO:0015648">
    <property type="term" value="F:lipid-linked peptidoglycan transporter activity"/>
    <property type="evidence" value="ECO:0007669"/>
    <property type="project" value="TreeGrafter"/>
</dbReference>
<keyword evidence="3" id="KW-0133">Cell shape</keyword>
<gene>
    <name evidence="7" type="primary">rodA</name>
    <name evidence="7" type="ORF">IPO85_03465</name>
</gene>
<feature type="transmembrane region" description="Helical" evidence="6">
    <location>
        <begin position="276"/>
        <end position="295"/>
    </location>
</feature>
<feature type="transmembrane region" description="Helical" evidence="6">
    <location>
        <begin position="204"/>
        <end position="224"/>
    </location>
</feature>
<organism evidence="7 8">
    <name type="scientific">Candidatus Defluviibacterium haderslevense</name>
    <dbReference type="NCBI Taxonomy" id="2981993"/>
    <lineage>
        <taxon>Bacteria</taxon>
        <taxon>Pseudomonadati</taxon>
        <taxon>Bacteroidota</taxon>
        <taxon>Saprospiria</taxon>
        <taxon>Saprospirales</taxon>
        <taxon>Saprospiraceae</taxon>
        <taxon>Candidatus Defluviibacterium</taxon>
    </lineage>
</organism>
<dbReference type="GO" id="GO:0005886">
    <property type="term" value="C:plasma membrane"/>
    <property type="evidence" value="ECO:0007669"/>
    <property type="project" value="TreeGrafter"/>
</dbReference>
<evidence type="ECO:0000256" key="5">
    <source>
        <dbReference type="ARBA" id="ARBA00023136"/>
    </source>
</evidence>
<feature type="transmembrane region" description="Helical" evidence="6">
    <location>
        <begin position="372"/>
        <end position="391"/>
    </location>
</feature>
<dbReference type="GO" id="GO:0008360">
    <property type="term" value="P:regulation of cell shape"/>
    <property type="evidence" value="ECO:0007669"/>
    <property type="project" value="UniProtKB-KW"/>
</dbReference>